<evidence type="ECO:0000256" key="8">
    <source>
        <dbReference type="ARBA" id="ARBA00035676"/>
    </source>
</evidence>
<dbReference type="EC" id="4.1.3.38" evidence="8 10"/>
<dbReference type="EMBL" id="JBHLXP010000001">
    <property type="protein sequence ID" value="MFC0048426.1"/>
    <property type="molecule type" value="Genomic_DNA"/>
</dbReference>
<dbReference type="NCBIfam" id="TIGR03461">
    <property type="entry name" value="pabC_Proteo"/>
    <property type="match status" value="1"/>
</dbReference>
<dbReference type="GO" id="GO:0008696">
    <property type="term" value="F:4-amino-4-deoxychorismate lyase activity"/>
    <property type="evidence" value="ECO:0007669"/>
    <property type="project" value="UniProtKB-EC"/>
</dbReference>
<name>A0ABV6BC41_9GAMM</name>
<dbReference type="InterPro" id="IPR043132">
    <property type="entry name" value="BCAT-like_C"/>
</dbReference>
<evidence type="ECO:0000256" key="7">
    <source>
        <dbReference type="ARBA" id="ARBA00035633"/>
    </source>
</evidence>
<evidence type="ECO:0000256" key="4">
    <source>
        <dbReference type="ARBA" id="ARBA00022898"/>
    </source>
</evidence>
<evidence type="ECO:0000256" key="9">
    <source>
        <dbReference type="ARBA" id="ARBA00049529"/>
    </source>
</evidence>
<comment type="caution">
    <text evidence="11">The sequence shown here is derived from an EMBL/GenBank/DDBJ whole genome shotgun (WGS) entry which is preliminary data.</text>
</comment>
<accession>A0ABV6BC41</accession>
<dbReference type="Gene3D" id="3.20.10.10">
    <property type="entry name" value="D-amino Acid Aminotransferase, subunit A, domain 2"/>
    <property type="match status" value="1"/>
</dbReference>
<comment type="subunit">
    <text evidence="3">Homodimer.</text>
</comment>
<dbReference type="RefSeq" id="WP_377242606.1">
    <property type="nucleotide sequence ID" value="NZ_JBHLXP010000001.1"/>
</dbReference>
<dbReference type="Proteomes" id="UP001589813">
    <property type="component" value="Unassembled WGS sequence"/>
</dbReference>
<dbReference type="InterPro" id="IPR043131">
    <property type="entry name" value="BCAT-like_N"/>
</dbReference>
<dbReference type="InterPro" id="IPR036038">
    <property type="entry name" value="Aminotransferase-like"/>
</dbReference>
<dbReference type="InterPro" id="IPR001544">
    <property type="entry name" value="Aminotrans_IV"/>
</dbReference>
<keyword evidence="5" id="KW-0289">Folate biosynthesis</keyword>
<evidence type="ECO:0000256" key="3">
    <source>
        <dbReference type="ARBA" id="ARBA00011738"/>
    </source>
</evidence>
<dbReference type="Pfam" id="PF01063">
    <property type="entry name" value="Aminotran_4"/>
    <property type="match status" value="1"/>
</dbReference>
<dbReference type="Gene3D" id="3.30.470.10">
    <property type="match status" value="1"/>
</dbReference>
<comment type="pathway">
    <text evidence="7">Cofactor biosynthesis; tetrahydrofolate biosynthesis; 4-aminobenzoate from chorismate: step 2/2.</text>
</comment>
<dbReference type="PANTHER" id="PTHR42743">
    <property type="entry name" value="AMINO-ACID AMINOTRANSFERASE"/>
    <property type="match status" value="1"/>
</dbReference>
<protein>
    <recommendedName>
        <fullName evidence="8 10">Aminodeoxychorismate lyase</fullName>
        <ecNumber evidence="8 10">4.1.3.38</ecNumber>
    </recommendedName>
</protein>
<proteinExistence type="inferred from homology"/>
<dbReference type="SUPFAM" id="SSF56752">
    <property type="entry name" value="D-aminoacid aminotransferase-like PLP-dependent enzymes"/>
    <property type="match status" value="1"/>
</dbReference>
<evidence type="ECO:0000256" key="10">
    <source>
        <dbReference type="NCBIfam" id="TIGR03461"/>
    </source>
</evidence>
<evidence type="ECO:0000256" key="1">
    <source>
        <dbReference type="ARBA" id="ARBA00001933"/>
    </source>
</evidence>
<gene>
    <name evidence="11" type="primary">pabC</name>
    <name evidence="11" type="ORF">ACFFJP_09005</name>
</gene>
<reference evidence="11 12" key="1">
    <citation type="submission" date="2024-09" db="EMBL/GenBank/DDBJ databases">
        <authorList>
            <person name="Sun Q."/>
            <person name="Mori K."/>
        </authorList>
    </citation>
    <scope>NUCLEOTIDE SEQUENCE [LARGE SCALE GENOMIC DNA]</scope>
    <source>
        <strain evidence="11 12">KCTC 23315</strain>
    </source>
</reference>
<organism evidence="11 12">
    <name type="scientific">Rheinheimera tilapiae</name>
    <dbReference type="NCBI Taxonomy" id="875043"/>
    <lineage>
        <taxon>Bacteria</taxon>
        <taxon>Pseudomonadati</taxon>
        <taxon>Pseudomonadota</taxon>
        <taxon>Gammaproteobacteria</taxon>
        <taxon>Chromatiales</taxon>
        <taxon>Chromatiaceae</taxon>
        <taxon>Rheinheimera</taxon>
    </lineage>
</organism>
<comment type="similarity">
    <text evidence="2">Belongs to the class-IV pyridoxal-phosphate-dependent aminotransferase family.</text>
</comment>
<keyword evidence="6 11" id="KW-0456">Lyase</keyword>
<evidence type="ECO:0000256" key="6">
    <source>
        <dbReference type="ARBA" id="ARBA00023239"/>
    </source>
</evidence>
<evidence type="ECO:0000256" key="5">
    <source>
        <dbReference type="ARBA" id="ARBA00022909"/>
    </source>
</evidence>
<evidence type="ECO:0000256" key="2">
    <source>
        <dbReference type="ARBA" id="ARBA00009320"/>
    </source>
</evidence>
<comment type="catalytic activity">
    <reaction evidence="9">
        <text>4-amino-4-deoxychorismate = 4-aminobenzoate + pyruvate + H(+)</text>
        <dbReference type="Rhea" id="RHEA:16201"/>
        <dbReference type="ChEBI" id="CHEBI:15361"/>
        <dbReference type="ChEBI" id="CHEBI:15378"/>
        <dbReference type="ChEBI" id="CHEBI:17836"/>
        <dbReference type="ChEBI" id="CHEBI:58406"/>
        <dbReference type="EC" id="4.1.3.38"/>
    </reaction>
</comment>
<sequence>MQIQSSDRSFQYGDAIFSTVRIRAGRPQLWSLHWQRLCHSMQRLGFAAMNDAAVLQQVLATISAQEQVLKVLISRGEGARGYGTLGILSPQLYCWTAPLPDYQQVRERGVRLGLAQMRLAQQPLLAGIKHCSRLETVLLKREAEQSGFDDLLVCDQQDFLIEATAANLLLWRDGQWWTPELQQAGVAGVMRQLLLDTGLVNTTLLPLADIAQVTAMALCNALTGIVPVLSVAGRPLDVEPALQLQQQVDVLLQDR</sequence>
<keyword evidence="4" id="KW-0663">Pyridoxal phosphate</keyword>
<dbReference type="InterPro" id="IPR017824">
    <property type="entry name" value="Aminodeoxychorismate_lyase_IV"/>
</dbReference>
<evidence type="ECO:0000313" key="12">
    <source>
        <dbReference type="Proteomes" id="UP001589813"/>
    </source>
</evidence>
<dbReference type="PANTHER" id="PTHR42743:SF2">
    <property type="entry name" value="AMINODEOXYCHORISMATE LYASE"/>
    <property type="match status" value="1"/>
</dbReference>
<comment type="cofactor">
    <cofactor evidence="1">
        <name>pyridoxal 5'-phosphate</name>
        <dbReference type="ChEBI" id="CHEBI:597326"/>
    </cofactor>
</comment>
<evidence type="ECO:0000313" key="11">
    <source>
        <dbReference type="EMBL" id="MFC0048426.1"/>
    </source>
</evidence>
<keyword evidence="12" id="KW-1185">Reference proteome</keyword>
<dbReference type="InterPro" id="IPR050571">
    <property type="entry name" value="Class-IV_PLP-Dep_Aminotrnsfr"/>
</dbReference>